<evidence type="ECO:0000313" key="3">
    <source>
        <dbReference type="Proteomes" id="UP000719412"/>
    </source>
</evidence>
<feature type="compositionally biased region" description="Basic and acidic residues" evidence="1">
    <location>
        <begin position="218"/>
        <end position="231"/>
    </location>
</feature>
<keyword evidence="3" id="KW-1185">Reference proteome</keyword>
<gene>
    <name evidence="2" type="ORF">GEV33_000607</name>
</gene>
<accession>A0A8J6HWU3</accession>
<feature type="region of interest" description="Disordered" evidence="1">
    <location>
        <begin position="215"/>
        <end position="259"/>
    </location>
</feature>
<reference evidence="2" key="2">
    <citation type="submission" date="2021-08" db="EMBL/GenBank/DDBJ databases">
        <authorList>
            <person name="Eriksson T."/>
        </authorList>
    </citation>
    <scope>NUCLEOTIDE SEQUENCE</scope>
    <source>
        <strain evidence="2">Stoneville</strain>
        <tissue evidence="2">Whole head</tissue>
    </source>
</reference>
<comment type="caution">
    <text evidence="2">The sequence shown here is derived from an EMBL/GenBank/DDBJ whole genome shotgun (WGS) entry which is preliminary data.</text>
</comment>
<name>A0A8J6HWU3_TENMO</name>
<sequence>MILQQNDGTTAEVAVEKIIKNVEKIDVDIPTGNSVSDGTTAEVTVEDLTESVDKIKIETTTEGSTSDGNRTDVTVKNITKNDEKIEVEPAIEDSANDGTTTVATVEDLIENVDKIKVETTTEDSASSGTTTEVIVNKITENVHKIKVDTATEDSATDGTTTEATVEKIAENVDKVEIETTTENRKGIESEDDITTFKTTTKSATEIENNLTTTITTESKIEKEENIEERENTTSVKETTEDENNESDEHGGEGETDSGTEIVKEISEKDSIAAPEENMIATEGATTIIPPSNRSELVDDVNISKIVTYKPFPANYEHQDEFEDFAGVAAFYNITLKFCTPTHCDTIFVETAATLGNEVPNDTISIQAISGLVPNLIPKSVTNLPHLEHLSLNGVGIEIIEMNGFDRLPNLRNLSPQPGRAALGEQLHRRHRRLRVR</sequence>
<organism evidence="2 3">
    <name type="scientific">Tenebrio molitor</name>
    <name type="common">Yellow mealworm beetle</name>
    <dbReference type="NCBI Taxonomy" id="7067"/>
    <lineage>
        <taxon>Eukaryota</taxon>
        <taxon>Metazoa</taxon>
        <taxon>Ecdysozoa</taxon>
        <taxon>Arthropoda</taxon>
        <taxon>Hexapoda</taxon>
        <taxon>Insecta</taxon>
        <taxon>Pterygota</taxon>
        <taxon>Neoptera</taxon>
        <taxon>Endopterygota</taxon>
        <taxon>Coleoptera</taxon>
        <taxon>Polyphaga</taxon>
        <taxon>Cucujiformia</taxon>
        <taxon>Tenebrionidae</taxon>
        <taxon>Tenebrio</taxon>
    </lineage>
</organism>
<evidence type="ECO:0000256" key="1">
    <source>
        <dbReference type="SAM" id="MobiDB-lite"/>
    </source>
</evidence>
<dbReference type="AlphaFoldDB" id="A0A8J6HWU3"/>
<evidence type="ECO:0000313" key="2">
    <source>
        <dbReference type="EMBL" id="KAH0822184.1"/>
    </source>
</evidence>
<dbReference type="Proteomes" id="UP000719412">
    <property type="component" value="Unassembled WGS sequence"/>
</dbReference>
<proteinExistence type="predicted"/>
<protein>
    <submittedName>
        <fullName evidence="2">Uncharacterized protein</fullName>
    </submittedName>
</protein>
<dbReference type="EMBL" id="JABDTM020003787">
    <property type="protein sequence ID" value="KAH0822184.1"/>
    <property type="molecule type" value="Genomic_DNA"/>
</dbReference>
<reference evidence="2" key="1">
    <citation type="journal article" date="2020" name="J Insects Food Feed">
        <title>The yellow mealworm (Tenebrio molitor) genome: a resource for the emerging insects as food and feed industry.</title>
        <authorList>
            <person name="Eriksson T."/>
            <person name="Andere A."/>
            <person name="Kelstrup H."/>
            <person name="Emery V."/>
            <person name="Picard C."/>
        </authorList>
    </citation>
    <scope>NUCLEOTIDE SEQUENCE</scope>
    <source>
        <strain evidence="2">Stoneville</strain>
        <tissue evidence="2">Whole head</tissue>
    </source>
</reference>